<protein>
    <submittedName>
        <fullName evidence="2">Uncharacterized protein</fullName>
    </submittedName>
</protein>
<name>A0A8X6VYW5_TRICX</name>
<dbReference type="EMBL" id="BMAU01021370">
    <property type="protein sequence ID" value="GFY24851.1"/>
    <property type="molecule type" value="Genomic_DNA"/>
</dbReference>
<dbReference type="GO" id="GO:0003676">
    <property type="term" value="F:nucleic acid binding"/>
    <property type="evidence" value="ECO:0007669"/>
    <property type="project" value="InterPro"/>
</dbReference>
<feature type="chain" id="PRO_5036453859" evidence="1">
    <location>
        <begin position="24"/>
        <end position="126"/>
    </location>
</feature>
<reference evidence="2" key="1">
    <citation type="submission" date="2020-08" db="EMBL/GenBank/DDBJ databases">
        <title>Multicomponent nature underlies the extraordinary mechanical properties of spider dragline silk.</title>
        <authorList>
            <person name="Kono N."/>
            <person name="Nakamura H."/>
            <person name="Mori M."/>
            <person name="Yoshida Y."/>
            <person name="Ohtoshi R."/>
            <person name="Malay A.D."/>
            <person name="Moran D.A.P."/>
            <person name="Tomita M."/>
            <person name="Numata K."/>
            <person name="Arakawa K."/>
        </authorList>
    </citation>
    <scope>NUCLEOTIDE SEQUENCE</scope>
</reference>
<dbReference type="AlphaFoldDB" id="A0A8X6VYW5"/>
<comment type="caution">
    <text evidence="2">The sequence shown here is derived from an EMBL/GenBank/DDBJ whole genome shotgun (WGS) entry which is preliminary data.</text>
</comment>
<keyword evidence="3" id="KW-1185">Reference proteome</keyword>
<keyword evidence="1" id="KW-0732">Signal</keyword>
<feature type="signal peptide" evidence="1">
    <location>
        <begin position="1"/>
        <end position="23"/>
    </location>
</feature>
<evidence type="ECO:0000256" key="1">
    <source>
        <dbReference type="SAM" id="SignalP"/>
    </source>
</evidence>
<evidence type="ECO:0000313" key="2">
    <source>
        <dbReference type="EMBL" id="GFY24851.1"/>
    </source>
</evidence>
<dbReference type="InterPro" id="IPR036397">
    <property type="entry name" value="RNaseH_sf"/>
</dbReference>
<evidence type="ECO:0000313" key="3">
    <source>
        <dbReference type="Proteomes" id="UP000887159"/>
    </source>
</evidence>
<organism evidence="2 3">
    <name type="scientific">Trichonephila clavipes</name>
    <name type="common">Golden silk orbweaver</name>
    <name type="synonym">Nephila clavipes</name>
    <dbReference type="NCBI Taxonomy" id="2585209"/>
    <lineage>
        <taxon>Eukaryota</taxon>
        <taxon>Metazoa</taxon>
        <taxon>Ecdysozoa</taxon>
        <taxon>Arthropoda</taxon>
        <taxon>Chelicerata</taxon>
        <taxon>Arachnida</taxon>
        <taxon>Araneae</taxon>
        <taxon>Araneomorphae</taxon>
        <taxon>Entelegynae</taxon>
        <taxon>Araneoidea</taxon>
        <taxon>Nephilidae</taxon>
        <taxon>Trichonephila</taxon>
    </lineage>
</organism>
<gene>
    <name evidence="2" type="ORF">TNCV_2690421</name>
</gene>
<accession>A0A8X6VYW5</accession>
<proteinExistence type="predicted"/>
<sequence length="126" mass="14718">MALGTVHVTFLVLRPMILPFIRALRNLTYQQDNARPYVACIVRTLRDTENVQLLPWPARLPDLPPIQYVWSMVAERLARHHMSVTTVELCTVLKLHGHLYMYMPSNLYLTCENPPPWVSPWILRLN</sequence>
<dbReference type="Proteomes" id="UP000887159">
    <property type="component" value="Unassembled WGS sequence"/>
</dbReference>
<dbReference type="Gene3D" id="3.30.420.10">
    <property type="entry name" value="Ribonuclease H-like superfamily/Ribonuclease H"/>
    <property type="match status" value="1"/>
</dbReference>